<dbReference type="PANTHER" id="PTHR46268:SF22">
    <property type="entry name" value="SENSOR PROTEIN KDPD-RELATED"/>
    <property type="match status" value="1"/>
</dbReference>
<feature type="domain" description="UspA" evidence="2">
    <location>
        <begin position="1"/>
        <end position="133"/>
    </location>
</feature>
<evidence type="ECO:0000313" key="3">
    <source>
        <dbReference type="EMBL" id="ACL42650.1"/>
    </source>
</evidence>
<evidence type="ECO:0000259" key="2">
    <source>
        <dbReference type="Pfam" id="PF00582"/>
    </source>
</evidence>
<dbReference type="Gene3D" id="3.40.50.620">
    <property type="entry name" value="HUPs"/>
    <property type="match status" value="2"/>
</dbReference>
<feature type="domain" description="UspA" evidence="2">
    <location>
        <begin position="154"/>
        <end position="285"/>
    </location>
</feature>
<dbReference type="InterPro" id="IPR014729">
    <property type="entry name" value="Rossmann-like_a/b/a_fold"/>
</dbReference>
<name>B8HRZ1_CYAP4</name>
<dbReference type="InterPro" id="IPR006016">
    <property type="entry name" value="UspA"/>
</dbReference>
<gene>
    <name evidence="3" type="ordered locus">Cyan7425_0255</name>
</gene>
<dbReference type="PANTHER" id="PTHR46268">
    <property type="entry name" value="STRESS RESPONSE PROTEIN NHAX"/>
    <property type="match status" value="1"/>
</dbReference>
<dbReference type="AlphaFoldDB" id="B8HRZ1"/>
<dbReference type="Pfam" id="PF00582">
    <property type="entry name" value="Usp"/>
    <property type="match status" value="2"/>
</dbReference>
<dbReference type="HOGENOM" id="CLU_049301_2_0_3"/>
<comment type="similarity">
    <text evidence="1">Belongs to the universal stress protein A family.</text>
</comment>
<proteinExistence type="inferred from homology"/>
<reference evidence="3" key="1">
    <citation type="submission" date="2009-01" db="EMBL/GenBank/DDBJ databases">
        <title>Complete sequence of chromosome Cyanothece sp. PCC 7425.</title>
        <authorList>
            <consortium name="US DOE Joint Genome Institute"/>
            <person name="Lucas S."/>
            <person name="Copeland A."/>
            <person name="Lapidus A."/>
            <person name="Glavina del Rio T."/>
            <person name="Dalin E."/>
            <person name="Tice H."/>
            <person name="Bruce D."/>
            <person name="Goodwin L."/>
            <person name="Pitluck S."/>
            <person name="Sims D."/>
            <person name="Meineke L."/>
            <person name="Brettin T."/>
            <person name="Detter J.C."/>
            <person name="Han C."/>
            <person name="Larimer F."/>
            <person name="Land M."/>
            <person name="Hauser L."/>
            <person name="Kyrpides N."/>
            <person name="Ovchinnikova G."/>
            <person name="Liberton M."/>
            <person name="Stoeckel J."/>
            <person name="Banerjee A."/>
            <person name="Singh A."/>
            <person name="Page L."/>
            <person name="Sato H."/>
            <person name="Zhao L."/>
            <person name="Sherman L."/>
            <person name="Pakrasi H."/>
            <person name="Richardson P."/>
        </authorList>
    </citation>
    <scope>NUCLEOTIDE SEQUENCE</scope>
    <source>
        <strain evidence="3">PCC 7425</strain>
    </source>
</reference>
<accession>B8HRZ1</accession>
<dbReference type="EMBL" id="CP001344">
    <property type="protein sequence ID" value="ACL42650.1"/>
    <property type="molecule type" value="Genomic_DNA"/>
</dbReference>
<dbReference type="STRING" id="395961.Cyan7425_0255"/>
<dbReference type="KEGG" id="cyn:Cyan7425_0255"/>
<dbReference type="CDD" id="cd00293">
    <property type="entry name" value="USP-like"/>
    <property type="match status" value="2"/>
</dbReference>
<dbReference type="eggNOG" id="COG0589">
    <property type="taxonomic scope" value="Bacteria"/>
</dbReference>
<protein>
    <submittedName>
        <fullName evidence="3">UspA domain protein</fullName>
    </submittedName>
</protein>
<organism evidence="3">
    <name type="scientific">Cyanothece sp. (strain PCC 7425 / ATCC 29141)</name>
    <dbReference type="NCBI Taxonomy" id="395961"/>
    <lineage>
        <taxon>Bacteria</taxon>
        <taxon>Bacillati</taxon>
        <taxon>Cyanobacteriota</taxon>
        <taxon>Cyanophyceae</taxon>
        <taxon>Gomontiellales</taxon>
        <taxon>Cyanothecaceae</taxon>
        <taxon>Cyanothece</taxon>
    </lineage>
</organism>
<dbReference type="SUPFAM" id="SSF52402">
    <property type="entry name" value="Adenine nucleotide alpha hydrolases-like"/>
    <property type="match status" value="2"/>
</dbReference>
<evidence type="ECO:0000256" key="1">
    <source>
        <dbReference type="ARBA" id="ARBA00008791"/>
    </source>
</evidence>
<sequence length="291" mass="32337">MFQNLLVATDCTDGLHRLLQCLPALQAGGVKKILFLHGVPLEQESMLPHVDRAKVLQAEALLTLPPQSPAELAVQVEIPSGQPIPTILEAIKTHRPDLLVLGMPIRSLLNEKLFGSTTVTLLQEVNIPLLVLRPQLLLTLSQEELALRCQHLFHSLLLPYDGTDSACALVQRIRQQVHPTSTLATLVLCWVIDGERLSADQRTEQLQQCQHLLAQEAVQLLELGLEVKTEVRWGNPVTETLAAAQDFDVRGIVISSPHVGKLWELSIPSFSGEILRRSWHPVLFFPPDRNP</sequence>